<keyword evidence="3" id="KW-1185">Reference proteome</keyword>
<gene>
    <name evidence="2" type="ORF">FNH13_06495</name>
</gene>
<dbReference type="InterPro" id="IPR032716">
    <property type="entry name" value="ACC_epsilon"/>
</dbReference>
<organism evidence="2 3">
    <name type="scientific">Ornithinimicrobium ciconiae</name>
    <dbReference type="NCBI Taxonomy" id="2594265"/>
    <lineage>
        <taxon>Bacteria</taxon>
        <taxon>Bacillati</taxon>
        <taxon>Actinomycetota</taxon>
        <taxon>Actinomycetes</taxon>
        <taxon>Micrococcales</taxon>
        <taxon>Ornithinimicrobiaceae</taxon>
        <taxon>Ornithinimicrobium</taxon>
    </lineage>
</organism>
<dbReference type="Proteomes" id="UP000315395">
    <property type="component" value="Chromosome"/>
</dbReference>
<dbReference type="OrthoDB" id="5123691at2"/>
<feature type="region of interest" description="Disordered" evidence="1">
    <location>
        <begin position="61"/>
        <end position="99"/>
    </location>
</feature>
<sequence length="99" mass="9648">MSATDTGADTAADTATGGTDTATADTDHTSSTPVLKVVSGNPTAEEVAALTAVLAVVGGGDSGEATATPTTSLWGRSARLPAQRVTPGPGAWRASAMPH</sequence>
<feature type="compositionally biased region" description="Polar residues" evidence="1">
    <location>
        <begin position="65"/>
        <end position="74"/>
    </location>
</feature>
<evidence type="ECO:0000313" key="2">
    <source>
        <dbReference type="EMBL" id="QDO90251.1"/>
    </source>
</evidence>
<name>A0A516GFE7_9MICO</name>
<dbReference type="GO" id="GO:0003989">
    <property type="term" value="F:acetyl-CoA carboxylase activity"/>
    <property type="evidence" value="ECO:0007669"/>
    <property type="project" value="InterPro"/>
</dbReference>
<reference evidence="2 3" key="1">
    <citation type="submission" date="2019-07" db="EMBL/GenBank/DDBJ databases">
        <title>complete genome sequencing of Ornithinimicrobium sp. H23M54.</title>
        <authorList>
            <person name="Bae J.-W."/>
            <person name="Lee S.-Y."/>
        </authorList>
    </citation>
    <scope>NUCLEOTIDE SEQUENCE [LARGE SCALE GENOMIC DNA]</scope>
    <source>
        <strain evidence="2 3">H23M54</strain>
    </source>
</reference>
<dbReference type="Pfam" id="PF13822">
    <property type="entry name" value="ACC_epsilon"/>
    <property type="match status" value="1"/>
</dbReference>
<dbReference type="EMBL" id="CP041616">
    <property type="protein sequence ID" value="QDO90251.1"/>
    <property type="molecule type" value="Genomic_DNA"/>
</dbReference>
<evidence type="ECO:0000313" key="3">
    <source>
        <dbReference type="Proteomes" id="UP000315395"/>
    </source>
</evidence>
<feature type="region of interest" description="Disordered" evidence="1">
    <location>
        <begin position="1"/>
        <end position="38"/>
    </location>
</feature>
<accession>A0A516GFE7</accession>
<dbReference type="KEGG" id="orz:FNH13_06495"/>
<protein>
    <submittedName>
        <fullName evidence="2">Acyl-CoA carboxylase subunit epsilon</fullName>
    </submittedName>
</protein>
<dbReference type="GO" id="GO:0004658">
    <property type="term" value="F:propionyl-CoA carboxylase activity"/>
    <property type="evidence" value="ECO:0007669"/>
    <property type="project" value="InterPro"/>
</dbReference>
<feature type="compositionally biased region" description="Low complexity" evidence="1">
    <location>
        <begin position="1"/>
        <end position="24"/>
    </location>
</feature>
<dbReference type="AlphaFoldDB" id="A0A516GFE7"/>
<evidence type="ECO:0000256" key="1">
    <source>
        <dbReference type="SAM" id="MobiDB-lite"/>
    </source>
</evidence>
<proteinExistence type="predicted"/>